<proteinExistence type="predicted"/>
<evidence type="ECO:0000313" key="2">
    <source>
        <dbReference type="EMBL" id="EYE89188.1"/>
    </source>
</evidence>
<evidence type="ECO:0000313" key="3">
    <source>
        <dbReference type="Proteomes" id="UP000019681"/>
    </source>
</evidence>
<dbReference type="AlphaFoldDB" id="A0A017RWN6"/>
<dbReference type="Proteomes" id="UP000019681">
    <property type="component" value="Unassembled WGS sequence"/>
</dbReference>
<dbReference type="InterPro" id="IPR016195">
    <property type="entry name" value="Pol/histidinol_Pase-like"/>
</dbReference>
<dbReference type="GO" id="GO:0035312">
    <property type="term" value="F:5'-3' DNA exonuclease activity"/>
    <property type="evidence" value="ECO:0007669"/>
    <property type="project" value="TreeGrafter"/>
</dbReference>
<dbReference type="InterPro" id="IPR003141">
    <property type="entry name" value="Pol/His_phosphatase_N"/>
</dbReference>
<accession>A0A017RWN6</accession>
<sequence>MEIYVDFHIHSALSPCGDNDMTPNNIINMAKLKGLDAIAITDHNSCENVAACVEVGIKNNIIVIPGMELQTKEDVHSLCLFKSVEDAMEFQNYVYSNLTYKLNKHDVFGQQLICDINDEIVGINERMLLLSSEISFDDAFYSVKELGGVFIPAHVDRDSYSVITSLGFIPDYLGIKCLEYNSEQKLRNLISSGIIKDNYKFIQSSDAHYLQDILESVFSIEVSEYSVKSILNYLNN</sequence>
<gene>
    <name evidence="2" type="ORF">Q428_03540</name>
</gene>
<dbReference type="PANTHER" id="PTHR42924">
    <property type="entry name" value="EXONUCLEASE"/>
    <property type="match status" value="1"/>
</dbReference>
<dbReference type="PANTHER" id="PTHR42924:SF3">
    <property type="entry name" value="POLYMERASE_HISTIDINOL PHOSPHATASE N-TERMINAL DOMAIN-CONTAINING PROTEIN"/>
    <property type="match status" value="1"/>
</dbReference>
<dbReference type="CDD" id="cd07432">
    <property type="entry name" value="PHP_HisPPase"/>
    <property type="match status" value="1"/>
</dbReference>
<comment type="caution">
    <text evidence="2">The sequence shown here is derived from an EMBL/GenBank/DDBJ whole genome shotgun (WGS) entry which is preliminary data.</text>
</comment>
<dbReference type="InterPro" id="IPR052018">
    <property type="entry name" value="PHP_domain"/>
</dbReference>
<feature type="domain" description="Polymerase/histidinol phosphatase N-terminal" evidence="1">
    <location>
        <begin position="5"/>
        <end position="73"/>
    </location>
</feature>
<keyword evidence="3" id="KW-1185">Reference proteome</keyword>
<dbReference type="EMBL" id="AZQP01000007">
    <property type="protein sequence ID" value="EYE89188.1"/>
    <property type="molecule type" value="Genomic_DNA"/>
</dbReference>
<reference evidence="2 3" key="1">
    <citation type="journal article" date="2014" name="Genome Announc.">
        <title>Draft Genome Sequence of Fervidicella metallireducens Strain AeBT, an Iron-Reducing Thermoanaerobe from the Great Artesian Basin.</title>
        <authorList>
            <person name="Patel B.K."/>
        </authorList>
    </citation>
    <scope>NUCLEOTIDE SEQUENCE [LARGE SCALE GENOMIC DNA]</scope>
    <source>
        <strain evidence="2 3">AeB</strain>
    </source>
</reference>
<dbReference type="SMART" id="SM00481">
    <property type="entry name" value="POLIIIAc"/>
    <property type="match status" value="1"/>
</dbReference>
<dbReference type="InterPro" id="IPR004013">
    <property type="entry name" value="PHP_dom"/>
</dbReference>
<evidence type="ECO:0000259" key="1">
    <source>
        <dbReference type="SMART" id="SM00481"/>
    </source>
</evidence>
<name>A0A017RWN6_9CLOT</name>
<dbReference type="Gene3D" id="3.20.20.140">
    <property type="entry name" value="Metal-dependent hydrolases"/>
    <property type="match status" value="1"/>
</dbReference>
<organism evidence="2 3">
    <name type="scientific">Fervidicella metallireducens AeB</name>
    <dbReference type="NCBI Taxonomy" id="1403537"/>
    <lineage>
        <taxon>Bacteria</taxon>
        <taxon>Bacillati</taxon>
        <taxon>Bacillota</taxon>
        <taxon>Clostridia</taxon>
        <taxon>Eubacteriales</taxon>
        <taxon>Clostridiaceae</taxon>
        <taxon>Fervidicella</taxon>
    </lineage>
</organism>
<dbReference type="SUPFAM" id="SSF89550">
    <property type="entry name" value="PHP domain-like"/>
    <property type="match status" value="1"/>
</dbReference>
<dbReference type="GO" id="GO:0004534">
    <property type="term" value="F:5'-3' RNA exonuclease activity"/>
    <property type="evidence" value="ECO:0007669"/>
    <property type="project" value="TreeGrafter"/>
</dbReference>
<dbReference type="STRING" id="1403537.Q428_03540"/>
<dbReference type="Pfam" id="PF02811">
    <property type="entry name" value="PHP"/>
    <property type="match status" value="1"/>
</dbReference>
<protein>
    <submittedName>
        <fullName evidence="2">Phosphoesterase</fullName>
    </submittedName>
</protein>
<dbReference type="OrthoDB" id="9791620at2"/>